<proteinExistence type="inferred from homology"/>
<sequence length="259" mass="29162">MKNLTVWLYASTAYLLGFASLLLFIGFTLSLISPINVNTGGITLNANPWLVNIMLILLFGMQHSVMARKSFKQWLCRFIPEALERSTFLIGSAAVLIALVIFWQPLSGNVWQVSHGVWANVLLVVAALGWALVLYTTFLINHFDLFGLRQAYFYVKGEPYKPVNFVSPSLYNYVRHPMQLGVLIGIWFTPNMTSAHLLLAIGMTLYVLIGLYFEEKDLVADFGARYKAYQQQVGKLLPKVFRKNLPANASFKGQSNNNT</sequence>
<evidence type="ECO:0000313" key="8">
    <source>
        <dbReference type="EMBL" id="SET45605.1"/>
    </source>
</evidence>
<dbReference type="PANTHER" id="PTHR31040:SF1">
    <property type="entry name" value="NURIM"/>
    <property type="match status" value="1"/>
</dbReference>
<comment type="similarity">
    <text evidence="2">Belongs to the nurim family.</text>
</comment>
<dbReference type="Pfam" id="PF07298">
    <property type="entry name" value="NnrU"/>
    <property type="match status" value="1"/>
</dbReference>
<dbReference type="Gene3D" id="1.20.120.1630">
    <property type="match status" value="1"/>
</dbReference>
<evidence type="ECO:0000256" key="1">
    <source>
        <dbReference type="ARBA" id="ARBA00004141"/>
    </source>
</evidence>
<feature type="domain" description="NnrU" evidence="7">
    <location>
        <begin position="53"/>
        <end position="217"/>
    </location>
</feature>
<feature type="transmembrane region" description="Helical" evidence="6">
    <location>
        <begin position="49"/>
        <end position="67"/>
    </location>
</feature>
<dbReference type="STRING" id="349064.SAMN05660429_01828"/>
<evidence type="ECO:0000259" key="7">
    <source>
        <dbReference type="Pfam" id="PF07298"/>
    </source>
</evidence>
<dbReference type="InterPro" id="IPR009915">
    <property type="entry name" value="NnrU_dom"/>
</dbReference>
<keyword evidence="9" id="KW-1185">Reference proteome</keyword>
<comment type="subcellular location">
    <subcellularLocation>
        <location evidence="1">Membrane</location>
        <topology evidence="1">Multi-pass membrane protein</topology>
    </subcellularLocation>
</comment>
<accession>A0A1I0EJS1</accession>
<feature type="transmembrane region" description="Helical" evidence="6">
    <location>
        <begin position="118"/>
        <end position="140"/>
    </location>
</feature>
<keyword evidence="3 6" id="KW-0812">Transmembrane</keyword>
<organism evidence="8 9">
    <name type="scientific">Thalassotalea agarivorans</name>
    <name type="common">Thalassomonas agarivorans</name>
    <dbReference type="NCBI Taxonomy" id="349064"/>
    <lineage>
        <taxon>Bacteria</taxon>
        <taxon>Pseudomonadati</taxon>
        <taxon>Pseudomonadota</taxon>
        <taxon>Gammaproteobacteria</taxon>
        <taxon>Alteromonadales</taxon>
        <taxon>Colwelliaceae</taxon>
        <taxon>Thalassotalea</taxon>
    </lineage>
</organism>
<evidence type="ECO:0000256" key="4">
    <source>
        <dbReference type="ARBA" id="ARBA00022989"/>
    </source>
</evidence>
<keyword evidence="8" id="KW-0489">Methyltransferase</keyword>
<name>A0A1I0EJS1_THASX</name>
<dbReference type="Proteomes" id="UP000199308">
    <property type="component" value="Unassembled WGS sequence"/>
</dbReference>
<reference evidence="8 9" key="1">
    <citation type="submission" date="2016-10" db="EMBL/GenBank/DDBJ databases">
        <authorList>
            <person name="de Groot N.N."/>
        </authorList>
    </citation>
    <scope>NUCLEOTIDE SEQUENCE [LARGE SCALE GENOMIC DNA]</scope>
    <source>
        <strain evidence="8 9">DSM 19706</strain>
    </source>
</reference>
<keyword evidence="8" id="KW-0808">Transferase</keyword>
<dbReference type="RefSeq" id="WP_093329468.1">
    <property type="nucleotide sequence ID" value="NZ_AP027363.1"/>
</dbReference>
<feature type="transmembrane region" description="Helical" evidence="6">
    <location>
        <begin position="88"/>
        <end position="106"/>
    </location>
</feature>
<dbReference type="GO" id="GO:0032259">
    <property type="term" value="P:methylation"/>
    <property type="evidence" value="ECO:0007669"/>
    <property type="project" value="UniProtKB-KW"/>
</dbReference>
<dbReference type="GO" id="GO:0016020">
    <property type="term" value="C:membrane"/>
    <property type="evidence" value="ECO:0007669"/>
    <property type="project" value="UniProtKB-SubCell"/>
</dbReference>
<protein>
    <submittedName>
        <fullName evidence="8">Protein-S-isoprenylcysteine O-methyltransferase Ste14</fullName>
    </submittedName>
</protein>
<dbReference type="AlphaFoldDB" id="A0A1I0EJS1"/>
<evidence type="ECO:0000256" key="3">
    <source>
        <dbReference type="ARBA" id="ARBA00022692"/>
    </source>
</evidence>
<feature type="transmembrane region" description="Helical" evidence="6">
    <location>
        <begin position="195"/>
        <end position="213"/>
    </location>
</feature>
<dbReference type="PANTHER" id="PTHR31040">
    <property type="entry name" value="NURIM"/>
    <property type="match status" value="1"/>
</dbReference>
<dbReference type="InterPro" id="IPR033580">
    <property type="entry name" value="Nurim-like"/>
</dbReference>
<evidence type="ECO:0000313" key="9">
    <source>
        <dbReference type="Proteomes" id="UP000199308"/>
    </source>
</evidence>
<gene>
    <name evidence="8" type="ORF">SAMN05660429_01828</name>
</gene>
<feature type="transmembrane region" description="Helical" evidence="6">
    <location>
        <begin position="7"/>
        <end position="29"/>
    </location>
</feature>
<evidence type="ECO:0000256" key="5">
    <source>
        <dbReference type="ARBA" id="ARBA00023136"/>
    </source>
</evidence>
<evidence type="ECO:0000256" key="6">
    <source>
        <dbReference type="SAM" id="Phobius"/>
    </source>
</evidence>
<dbReference type="OrthoDB" id="9789029at2"/>
<keyword evidence="4 6" id="KW-1133">Transmembrane helix</keyword>
<dbReference type="GO" id="GO:0008168">
    <property type="term" value="F:methyltransferase activity"/>
    <property type="evidence" value="ECO:0007669"/>
    <property type="project" value="UniProtKB-KW"/>
</dbReference>
<dbReference type="EMBL" id="FOHK01000008">
    <property type="protein sequence ID" value="SET45605.1"/>
    <property type="molecule type" value="Genomic_DNA"/>
</dbReference>
<evidence type="ECO:0000256" key="2">
    <source>
        <dbReference type="ARBA" id="ARBA00010631"/>
    </source>
</evidence>
<keyword evidence="5 6" id="KW-0472">Membrane</keyword>